<dbReference type="Pfam" id="PF04749">
    <property type="entry name" value="PLAC8"/>
    <property type="match status" value="1"/>
</dbReference>
<dbReference type="AlphaFoldDB" id="A0AAD8I153"/>
<keyword evidence="2" id="KW-0472">Membrane</keyword>
<dbReference type="NCBIfam" id="TIGR01571">
    <property type="entry name" value="A_thal_Cys_rich"/>
    <property type="match status" value="1"/>
</dbReference>
<name>A0AAD8I153_9APIA</name>
<gene>
    <name evidence="3" type="ORF">POM88_032737</name>
</gene>
<dbReference type="EMBL" id="JAUIZM010000007">
    <property type="protein sequence ID" value="KAK1376544.1"/>
    <property type="molecule type" value="Genomic_DNA"/>
</dbReference>
<organism evidence="3 4">
    <name type="scientific">Heracleum sosnowskyi</name>
    <dbReference type="NCBI Taxonomy" id="360622"/>
    <lineage>
        <taxon>Eukaryota</taxon>
        <taxon>Viridiplantae</taxon>
        <taxon>Streptophyta</taxon>
        <taxon>Embryophyta</taxon>
        <taxon>Tracheophyta</taxon>
        <taxon>Spermatophyta</taxon>
        <taxon>Magnoliopsida</taxon>
        <taxon>eudicotyledons</taxon>
        <taxon>Gunneridae</taxon>
        <taxon>Pentapetalae</taxon>
        <taxon>asterids</taxon>
        <taxon>campanulids</taxon>
        <taxon>Apiales</taxon>
        <taxon>Apiaceae</taxon>
        <taxon>Apioideae</taxon>
        <taxon>apioid superclade</taxon>
        <taxon>Tordylieae</taxon>
        <taxon>Tordyliinae</taxon>
        <taxon>Heracleum</taxon>
    </lineage>
</organism>
<keyword evidence="2" id="KW-0812">Transmembrane</keyword>
<proteinExistence type="predicted"/>
<protein>
    <submittedName>
        <fullName evidence="3">Cell number regulator like</fullName>
    </submittedName>
</protein>
<evidence type="ECO:0000256" key="1">
    <source>
        <dbReference type="SAM" id="MobiDB-lite"/>
    </source>
</evidence>
<feature type="compositionally biased region" description="Pro residues" evidence="1">
    <location>
        <begin position="12"/>
        <end position="36"/>
    </location>
</feature>
<comment type="caution">
    <text evidence="3">The sequence shown here is derived from an EMBL/GenBank/DDBJ whole genome shotgun (WGS) entry which is preliminary data.</text>
</comment>
<feature type="transmembrane region" description="Helical" evidence="2">
    <location>
        <begin position="203"/>
        <end position="228"/>
    </location>
</feature>
<evidence type="ECO:0000313" key="3">
    <source>
        <dbReference type="EMBL" id="KAK1376544.1"/>
    </source>
</evidence>
<keyword evidence="2" id="KW-1133">Transmembrane helix</keyword>
<dbReference type="PANTHER" id="PTHR15907">
    <property type="entry name" value="DUF614 FAMILY PROTEIN-RELATED"/>
    <property type="match status" value="1"/>
</dbReference>
<dbReference type="Proteomes" id="UP001237642">
    <property type="component" value="Unassembled WGS sequence"/>
</dbReference>
<evidence type="ECO:0000313" key="4">
    <source>
        <dbReference type="Proteomes" id="UP001237642"/>
    </source>
</evidence>
<keyword evidence="4" id="KW-1185">Reference proteome</keyword>
<evidence type="ECO:0000256" key="2">
    <source>
        <dbReference type="SAM" id="Phobius"/>
    </source>
</evidence>
<accession>A0AAD8I153</accession>
<sequence>MEPHHSDDNSAAPPPPPPPPPGPPHSPPLLAYPPQPWTSTSPPRSHEAEHPPESPPLPAYPPQPWILTYQQMSHAEMPPQLPPLLAHSPQPWVSTSPPMSQAEIPPQYYYSQPMVMPPPLHYQPAPWVPPPGQYNADPGMYGPGFPAYEYNYPGYLRTWNTDLCDCSSDMRNCFVTAVCPCVTFGQISEIINEGQTSCWEGCMLYAIVSLFLGAGTAGLLTGIFGGWYRNKLREKYKLRGTIFNDFLVHALCEPCALCQEYRELGRFGFEVPLGWKENMEMQKAATAVYQVAPVIQQGMMR</sequence>
<dbReference type="SUPFAM" id="SSF101447">
    <property type="entry name" value="Formin homology 2 domain (FH2 domain)"/>
    <property type="match status" value="1"/>
</dbReference>
<reference evidence="3" key="2">
    <citation type="submission" date="2023-05" db="EMBL/GenBank/DDBJ databases">
        <authorList>
            <person name="Schelkunov M.I."/>
        </authorList>
    </citation>
    <scope>NUCLEOTIDE SEQUENCE</scope>
    <source>
        <strain evidence="3">Hsosn_3</strain>
        <tissue evidence="3">Leaf</tissue>
    </source>
</reference>
<feature type="region of interest" description="Disordered" evidence="1">
    <location>
        <begin position="1"/>
        <end position="63"/>
    </location>
</feature>
<dbReference type="InterPro" id="IPR006461">
    <property type="entry name" value="PLAC_motif_containing"/>
</dbReference>
<reference evidence="3" key="1">
    <citation type="submission" date="2023-02" db="EMBL/GenBank/DDBJ databases">
        <title>Genome of toxic invasive species Heracleum sosnowskyi carries increased number of genes despite the absence of recent whole-genome duplications.</title>
        <authorList>
            <person name="Schelkunov M."/>
            <person name="Shtratnikova V."/>
            <person name="Makarenko M."/>
            <person name="Klepikova A."/>
            <person name="Omelchenko D."/>
            <person name="Novikova G."/>
            <person name="Obukhova E."/>
            <person name="Bogdanov V."/>
            <person name="Penin A."/>
            <person name="Logacheva M."/>
        </authorList>
    </citation>
    <scope>NUCLEOTIDE SEQUENCE</scope>
    <source>
        <strain evidence="3">Hsosn_3</strain>
        <tissue evidence="3">Leaf</tissue>
    </source>
</reference>
<feature type="compositionally biased region" description="Pro residues" evidence="1">
    <location>
        <begin position="53"/>
        <end position="63"/>
    </location>
</feature>